<dbReference type="GO" id="GO:0002020">
    <property type="term" value="F:protease binding"/>
    <property type="evidence" value="ECO:0007669"/>
    <property type="project" value="InterPro"/>
</dbReference>
<protein>
    <recommendedName>
        <fullName evidence="1">CARD domain-containing protein</fullName>
    </recommendedName>
</protein>
<dbReference type="Gene3D" id="1.10.533.10">
    <property type="entry name" value="Death Domain, Fas"/>
    <property type="match status" value="1"/>
</dbReference>
<comment type="caution">
    <text evidence="2">The sequence shown here is derived from an EMBL/GenBank/DDBJ whole genome shotgun (WGS) entry which is preliminary data.</text>
</comment>
<reference evidence="2" key="1">
    <citation type="submission" date="2023-11" db="EMBL/GenBank/DDBJ databases">
        <title>Genome assemblies of two species of porcelain crab, Petrolisthes cinctipes and Petrolisthes manimaculis (Anomura: Porcellanidae).</title>
        <authorList>
            <person name="Angst P."/>
        </authorList>
    </citation>
    <scope>NUCLEOTIDE SEQUENCE</scope>
    <source>
        <strain evidence="2">PB745_02</strain>
        <tissue evidence="2">Gill</tissue>
    </source>
</reference>
<dbReference type="InterPro" id="IPR001315">
    <property type="entry name" value="CARD"/>
</dbReference>
<dbReference type="EMBL" id="JAWZYT010000339">
    <property type="protein sequence ID" value="KAK4324665.1"/>
    <property type="molecule type" value="Genomic_DNA"/>
</dbReference>
<evidence type="ECO:0000313" key="3">
    <source>
        <dbReference type="Proteomes" id="UP001292094"/>
    </source>
</evidence>
<dbReference type="Proteomes" id="UP001292094">
    <property type="component" value="Unassembled WGS sequence"/>
</dbReference>
<dbReference type="PANTHER" id="PTHR15034">
    <property type="entry name" value="DEATH DOMAIN-CONTAINING PROTEIN CRADD"/>
    <property type="match status" value="1"/>
</dbReference>
<evidence type="ECO:0000259" key="1">
    <source>
        <dbReference type="PROSITE" id="PS50209"/>
    </source>
</evidence>
<feature type="domain" description="CARD" evidence="1">
    <location>
        <begin position="6"/>
        <end position="94"/>
    </location>
</feature>
<gene>
    <name evidence="2" type="ORF">Pmani_004703</name>
</gene>
<keyword evidence="3" id="KW-1185">Reference proteome</keyword>
<name>A0AAE1UN13_9EUCA</name>
<accession>A0AAE1UN13</accession>
<dbReference type="PROSITE" id="PS50209">
    <property type="entry name" value="CARD"/>
    <property type="match status" value="1"/>
</dbReference>
<sequence>MYSNKMDERLKDLLHLYRNKFAQIDVERIIPFLRDTGLVSAEDVENVRRHPIPGQRIHTLLDILPAKGSQAFQTLCLALETTYPHLLTIMLIGASQRSPLYVSRQGESENPWFIQLTLNLFRKYNANLRIYF</sequence>
<dbReference type="InterPro" id="IPR037939">
    <property type="entry name" value="CRADD"/>
</dbReference>
<proteinExistence type="predicted"/>
<dbReference type="GO" id="GO:0070513">
    <property type="term" value="F:death domain binding"/>
    <property type="evidence" value="ECO:0007669"/>
    <property type="project" value="InterPro"/>
</dbReference>
<dbReference type="SUPFAM" id="SSF47986">
    <property type="entry name" value="DEATH domain"/>
    <property type="match status" value="1"/>
</dbReference>
<dbReference type="AlphaFoldDB" id="A0AAE1UN13"/>
<dbReference type="CDD" id="cd01671">
    <property type="entry name" value="CARD"/>
    <property type="match status" value="1"/>
</dbReference>
<dbReference type="PANTHER" id="PTHR15034:SF5">
    <property type="entry name" value="DEATH DOMAIN-CONTAINING PROTEIN CRADD"/>
    <property type="match status" value="1"/>
</dbReference>
<dbReference type="Pfam" id="PF00619">
    <property type="entry name" value="CARD"/>
    <property type="match status" value="1"/>
</dbReference>
<organism evidence="2 3">
    <name type="scientific">Petrolisthes manimaculis</name>
    <dbReference type="NCBI Taxonomy" id="1843537"/>
    <lineage>
        <taxon>Eukaryota</taxon>
        <taxon>Metazoa</taxon>
        <taxon>Ecdysozoa</taxon>
        <taxon>Arthropoda</taxon>
        <taxon>Crustacea</taxon>
        <taxon>Multicrustacea</taxon>
        <taxon>Malacostraca</taxon>
        <taxon>Eumalacostraca</taxon>
        <taxon>Eucarida</taxon>
        <taxon>Decapoda</taxon>
        <taxon>Pleocyemata</taxon>
        <taxon>Anomura</taxon>
        <taxon>Galatheoidea</taxon>
        <taxon>Porcellanidae</taxon>
        <taxon>Petrolisthes</taxon>
    </lineage>
</organism>
<dbReference type="GO" id="GO:0042981">
    <property type="term" value="P:regulation of apoptotic process"/>
    <property type="evidence" value="ECO:0007669"/>
    <property type="project" value="InterPro"/>
</dbReference>
<dbReference type="InterPro" id="IPR011029">
    <property type="entry name" value="DEATH-like_dom_sf"/>
</dbReference>
<evidence type="ECO:0000313" key="2">
    <source>
        <dbReference type="EMBL" id="KAK4324665.1"/>
    </source>
</evidence>